<reference evidence="1 2" key="1">
    <citation type="submission" date="2020-06" db="EMBL/GenBank/DDBJ databases">
        <title>Acidovorax antarctica sp. nov., isolated from Corinth ice sheet soil, Antarctic Fields Peninsula.</title>
        <authorList>
            <person name="Xu Q."/>
            <person name="Peng F."/>
        </authorList>
    </citation>
    <scope>NUCLEOTIDE SEQUENCE [LARGE SCALE GENOMIC DNA]</scope>
    <source>
        <strain evidence="1 2">16-35-5</strain>
    </source>
</reference>
<dbReference type="EMBL" id="CP054840">
    <property type="protein sequence ID" value="QKV54387.1"/>
    <property type="molecule type" value="Genomic_DNA"/>
</dbReference>
<accession>A0A6N1X4Z8</accession>
<dbReference type="AlphaFoldDB" id="A0A6N1X4Z8"/>
<dbReference type="RefSeq" id="WP_175505187.1">
    <property type="nucleotide sequence ID" value="NZ_CP054840.1"/>
</dbReference>
<proteinExistence type="predicted"/>
<dbReference type="KEGG" id="aant:HUK68_16545"/>
<organism evidence="1 2">
    <name type="scientific">Comamonas antarctica</name>
    <dbReference type="NCBI Taxonomy" id="2743470"/>
    <lineage>
        <taxon>Bacteria</taxon>
        <taxon>Pseudomonadati</taxon>
        <taxon>Pseudomonadota</taxon>
        <taxon>Betaproteobacteria</taxon>
        <taxon>Burkholderiales</taxon>
        <taxon>Comamonadaceae</taxon>
        <taxon>Comamonas</taxon>
    </lineage>
</organism>
<protein>
    <submittedName>
        <fullName evidence="1">Uncharacterized protein</fullName>
    </submittedName>
</protein>
<evidence type="ECO:0000313" key="1">
    <source>
        <dbReference type="EMBL" id="QKV54387.1"/>
    </source>
</evidence>
<evidence type="ECO:0000313" key="2">
    <source>
        <dbReference type="Proteomes" id="UP000509579"/>
    </source>
</evidence>
<name>A0A6N1X4Z8_9BURK</name>
<dbReference type="Proteomes" id="UP000509579">
    <property type="component" value="Chromosome"/>
</dbReference>
<gene>
    <name evidence="1" type="ORF">HUK68_16545</name>
</gene>
<keyword evidence="2" id="KW-1185">Reference proteome</keyword>
<sequence length="225" mass="24716">MTTSTPALWSAPLLRFNLLPSHSLHATRAALWLPGHDAPALWLQRPAVQRHWHRRWSQLLLARLQQDAEPVRDLAHPATPLALASPALLHGCARHAGLVLLGKHLRQRIARAEVRAAQQAVGRAALDWVSREGAALHPGLNDPLPWVAEGLAEGADRLGAGLLAQAWSDAPAPLRRRADWKLPLDAESPASRDASGMTPVQARQLCLQTLLFLEPEWLSYFPAIH</sequence>